<dbReference type="PROSITE" id="PS50937">
    <property type="entry name" value="HTH_MERR_2"/>
    <property type="match status" value="1"/>
</dbReference>
<evidence type="ECO:0000256" key="1">
    <source>
        <dbReference type="ARBA" id="ARBA00023015"/>
    </source>
</evidence>
<dbReference type="Pfam" id="PF13411">
    <property type="entry name" value="MerR_1"/>
    <property type="match status" value="1"/>
</dbReference>
<keyword evidence="8" id="KW-1185">Reference proteome</keyword>
<keyword evidence="4" id="KW-0804">Transcription</keyword>
<dbReference type="CDD" id="cd01106">
    <property type="entry name" value="HTH_TipAL-Mta"/>
    <property type="match status" value="1"/>
</dbReference>
<organism evidence="7 8">
    <name type="scientific">Staphylococcus shinii</name>
    <dbReference type="NCBI Taxonomy" id="2912228"/>
    <lineage>
        <taxon>Bacteria</taxon>
        <taxon>Bacillati</taxon>
        <taxon>Bacillota</taxon>
        <taxon>Bacilli</taxon>
        <taxon>Bacillales</taxon>
        <taxon>Staphylococcaceae</taxon>
        <taxon>Staphylococcus</taxon>
    </lineage>
</organism>
<dbReference type="Pfam" id="PF07739">
    <property type="entry name" value="TipAS"/>
    <property type="match status" value="1"/>
</dbReference>
<feature type="coiled-coil region" evidence="5">
    <location>
        <begin position="77"/>
        <end position="107"/>
    </location>
</feature>
<dbReference type="Gene3D" id="1.10.490.50">
    <property type="entry name" value="Antibiotic binding domain of TipA-like multidrug resistance regulators"/>
    <property type="match status" value="1"/>
</dbReference>
<dbReference type="SUPFAM" id="SSF89082">
    <property type="entry name" value="Antibiotic binding domain of TipA-like multidrug resistance regulators"/>
    <property type="match status" value="1"/>
</dbReference>
<accession>A0A418ID83</accession>
<proteinExistence type="predicted"/>
<dbReference type="EMBL" id="QXUF01000093">
    <property type="protein sequence ID" value="RIM98355.1"/>
    <property type="molecule type" value="Genomic_DNA"/>
</dbReference>
<dbReference type="RefSeq" id="WP_119584490.1">
    <property type="nucleotide sequence ID" value="NZ_JAWVBH010000001.1"/>
</dbReference>
<dbReference type="Proteomes" id="UP000286317">
    <property type="component" value="Unassembled WGS sequence"/>
</dbReference>
<dbReference type="SUPFAM" id="SSF46955">
    <property type="entry name" value="Putative DNA-binding domain"/>
    <property type="match status" value="1"/>
</dbReference>
<evidence type="ECO:0000256" key="3">
    <source>
        <dbReference type="ARBA" id="ARBA00023159"/>
    </source>
</evidence>
<dbReference type="InterPro" id="IPR000551">
    <property type="entry name" value="MerR-type_HTH_dom"/>
</dbReference>
<evidence type="ECO:0000256" key="5">
    <source>
        <dbReference type="SAM" id="Coils"/>
    </source>
</evidence>
<evidence type="ECO:0000313" key="8">
    <source>
        <dbReference type="Proteomes" id="UP000286317"/>
    </source>
</evidence>
<evidence type="ECO:0000256" key="4">
    <source>
        <dbReference type="ARBA" id="ARBA00023163"/>
    </source>
</evidence>
<dbReference type="PANTHER" id="PTHR30204:SF90">
    <property type="entry name" value="HTH-TYPE TRANSCRIPTIONAL ACTIVATOR MTA"/>
    <property type="match status" value="1"/>
</dbReference>
<evidence type="ECO:0000313" key="7">
    <source>
        <dbReference type="EMBL" id="RIM98355.1"/>
    </source>
</evidence>
<dbReference type="InterPro" id="IPR036244">
    <property type="entry name" value="TipA-like_antibiotic-bd"/>
</dbReference>
<dbReference type="AlphaFoldDB" id="A0A418ID83"/>
<dbReference type="PANTHER" id="PTHR30204">
    <property type="entry name" value="REDOX-CYCLING DRUG-SENSING TRANSCRIPTIONAL ACTIVATOR SOXR"/>
    <property type="match status" value="1"/>
</dbReference>
<dbReference type="PRINTS" id="PR00040">
    <property type="entry name" value="HTHMERR"/>
</dbReference>
<feature type="domain" description="HTH merR-type" evidence="6">
    <location>
        <begin position="1"/>
        <end position="71"/>
    </location>
</feature>
<dbReference type="InterPro" id="IPR009061">
    <property type="entry name" value="DNA-bd_dom_put_sf"/>
</dbReference>
<gene>
    <name evidence="7" type="ORF">BU112_11460</name>
</gene>
<evidence type="ECO:0000256" key="2">
    <source>
        <dbReference type="ARBA" id="ARBA00023125"/>
    </source>
</evidence>
<name>A0A418ID83_9STAP</name>
<dbReference type="InterPro" id="IPR047057">
    <property type="entry name" value="MerR_fam"/>
</dbReference>
<keyword evidence="5" id="KW-0175">Coiled coil</keyword>
<sequence>MSYTVSQLAKISGVSNRTLRYYDQIGLLKPARINESGYRIYEQEEVDILQLIVFYRELEVSLDEIKEIIQQPTFNRMKALENHYYNLKQQRERLDKIIQTVEKTIANNKGEIIMKDKEKFEGFKEKVIKENETKHGREIRMQYGDDLIDQSNKKFKNMTQADYDAWKNLEKEIIDLLSEAYQTGDPSSELAQALAAKHKAWLMYTWPEYSKEAHAGLAEMYVNDAAFTDYYDKYVEGGTHFLKEAILVFVGKA</sequence>
<dbReference type="PROSITE" id="PS00552">
    <property type="entry name" value="HTH_MERR_1"/>
    <property type="match status" value="1"/>
</dbReference>
<protein>
    <submittedName>
        <fullName evidence="7">MerR family transcriptional regulator</fullName>
    </submittedName>
</protein>
<comment type="caution">
    <text evidence="7">The sequence shown here is derived from an EMBL/GenBank/DDBJ whole genome shotgun (WGS) entry which is preliminary data.</text>
</comment>
<keyword evidence="2" id="KW-0238">DNA-binding</keyword>
<dbReference type="InterPro" id="IPR012925">
    <property type="entry name" value="TipAS_dom"/>
</dbReference>
<dbReference type="Gene3D" id="1.10.1660.10">
    <property type="match status" value="1"/>
</dbReference>
<evidence type="ECO:0000259" key="6">
    <source>
        <dbReference type="PROSITE" id="PS50937"/>
    </source>
</evidence>
<reference evidence="7 8" key="1">
    <citation type="journal article" date="2016" name="Front. Microbiol.">
        <title>Comprehensive Phylogenetic Analysis of Bovine Non-aureus Staphylococci Species Based on Whole-Genome Sequencing.</title>
        <authorList>
            <person name="Naushad S."/>
            <person name="Barkema H.W."/>
            <person name="Luby C."/>
            <person name="Condas L.A."/>
            <person name="Nobrega D.B."/>
            <person name="Carson D.A."/>
            <person name="De Buck J."/>
        </authorList>
    </citation>
    <scope>NUCLEOTIDE SEQUENCE [LARGE SCALE GENOMIC DNA]</scope>
    <source>
        <strain evidence="7 8">SNUC 4554</strain>
    </source>
</reference>
<dbReference type="OrthoDB" id="9814833at2"/>
<keyword evidence="1" id="KW-0805">Transcription regulation</keyword>
<dbReference type="GO" id="GO:0003700">
    <property type="term" value="F:DNA-binding transcription factor activity"/>
    <property type="evidence" value="ECO:0007669"/>
    <property type="project" value="InterPro"/>
</dbReference>
<keyword evidence="3" id="KW-0010">Activator</keyword>
<dbReference type="GO" id="GO:0003677">
    <property type="term" value="F:DNA binding"/>
    <property type="evidence" value="ECO:0007669"/>
    <property type="project" value="UniProtKB-KW"/>
</dbReference>
<dbReference type="SMART" id="SM00422">
    <property type="entry name" value="HTH_MERR"/>
    <property type="match status" value="1"/>
</dbReference>